<feature type="signal peptide" evidence="2">
    <location>
        <begin position="1"/>
        <end position="29"/>
    </location>
</feature>
<dbReference type="InterPro" id="IPR032779">
    <property type="entry name" value="FliG_M"/>
</dbReference>
<dbReference type="EMBL" id="JACIEM010000005">
    <property type="protein sequence ID" value="MBB4005037.1"/>
    <property type="molecule type" value="Genomic_DNA"/>
</dbReference>
<organism evidence="4 5">
    <name type="scientific">Aurantimonas endophytica</name>
    <dbReference type="NCBI Taxonomy" id="1522175"/>
    <lineage>
        <taxon>Bacteria</taxon>
        <taxon>Pseudomonadati</taxon>
        <taxon>Pseudomonadota</taxon>
        <taxon>Alphaproteobacteria</taxon>
        <taxon>Hyphomicrobiales</taxon>
        <taxon>Aurantimonadaceae</taxon>
        <taxon>Aurantimonas</taxon>
    </lineage>
</organism>
<dbReference type="Proteomes" id="UP000588647">
    <property type="component" value="Unassembled WGS sequence"/>
</dbReference>
<keyword evidence="4" id="KW-0969">Cilium</keyword>
<keyword evidence="1" id="KW-0175">Coiled coil</keyword>
<reference evidence="4 5" key="1">
    <citation type="submission" date="2020-08" db="EMBL/GenBank/DDBJ databases">
        <title>Genomic Encyclopedia of Type Strains, Phase IV (KMG-IV): sequencing the most valuable type-strain genomes for metagenomic binning, comparative biology and taxonomic classification.</title>
        <authorList>
            <person name="Goeker M."/>
        </authorList>
    </citation>
    <scope>NUCLEOTIDE SEQUENCE [LARGE SCALE GENOMIC DNA]</scope>
    <source>
        <strain evidence="4 5">DSM 103570</strain>
    </source>
</reference>
<evidence type="ECO:0000256" key="2">
    <source>
        <dbReference type="SAM" id="SignalP"/>
    </source>
</evidence>
<keyword evidence="4" id="KW-0966">Cell projection</keyword>
<sequence>MTKTFPKSSGGFGLWALALALACPGLAVAQDAGPAAGAPELPPQQIRIVDPAGDLVAPAPATEVEQYCLNIADKAQDARYSLQESRMKDLEAAISQQIDELEVKRADYETWLAERQRFLDSASQIVVDIYSQMKADAAAPQLANLDRDAAASVLVRLKSRQASDILSEMSPAVAAEIAKRIVDKTSAGTAADAEQVAESRS</sequence>
<proteinExistence type="predicted"/>
<dbReference type="Pfam" id="PF14841">
    <property type="entry name" value="FliG_M"/>
    <property type="match status" value="1"/>
</dbReference>
<comment type="caution">
    <text evidence="4">The sequence shown here is derived from an EMBL/GenBank/DDBJ whole genome shotgun (WGS) entry which is preliminary data.</text>
</comment>
<evidence type="ECO:0000313" key="5">
    <source>
        <dbReference type="Proteomes" id="UP000588647"/>
    </source>
</evidence>
<dbReference type="PROSITE" id="PS51257">
    <property type="entry name" value="PROKAR_LIPOPROTEIN"/>
    <property type="match status" value="1"/>
</dbReference>
<gene>
    <name evidence="4" type="ORF">GGR03_004132</name>
</gene>
<accession>A0A7W6HHH6</accession>
<feature type="domain" description="Flagellar motor switch protein FliG middle" evidence="3">
    <location>
        <begin position="150"/>
        <end position="183"/>
    </location>
</feature>
<dbReference type="AlphaFoldDB" id="A0A7W6HHH6"/>
<protein>
    <submittedName>
        <fullName evidence="4">Flagellar motility protein MotE (MotC chaperone)</fullName>
    </submittedName>
</protein>
<feature type="coiled-coil region" evidence="1">
    <location>
        <begin position="80"/>
        <end position="107"/>
    </location>
</feature>
<dbReference type="SUPFAM" id="SSF158791">
    <property type="entry name" value="MgtE N-terminal domain-like"/>
    <property type="match status" value="1"/>
</dbReference>
<name>A0A7W6HHH6_9HYPH</name>
<keyword evidence="5" id="KW-1185">Reference proteome</keyword>
<evidence type="ECO:0000256" key="1">
    <source>
        <dbReference type="SAM" id="Coils"/>
    </source>
</evidence>
<dbReference type="RefSeq" id="WP_183210590.1">
    <property type="nucleotide sequence ID" value="NZ_JAAAMM010000005.1"/>
</dbReference>
<dbReference type="Gene3D" id="1.10.220.30">
    <property type="match status" value="1"/>
</dbReference>
<evidence type="ECO:0000313" key="4">
    <source>
        <dbReference type="EMBL" id="MBB4005037.1"/>
    </source>
</evidence>
<keyword evidence="2" id="KW-0732">Signal</keyword>
<feature type="chain" id="PRO_5031105709" evidence="2">
    <location>
        <begin position="30"/>
        <end position="201"/>
    </location>
</feature>
<keyword evidence="4" id="KW-0282">Flagellum</keyword>
<evidence type="ECO:0000259" key="3">
    <source>
        <dbReference type="Pfam" id="PF14841"/>
    </source>
</evidence>